<dbReference type="EMBL" id="SJPZ01000001">
    <property type="protein sequence ID" value="TWU64950.1"/>
    <property type="molecule type" value="Genomic_DNA"/>
</dbReference>
<feature type="transmembrane region" description="Helical" evidence="1">
    <location>
        <begin position="20"/>
        <end position="41"/>
    </location>
</feature>
<feature type="transmembrane region" description="Helical" evidence="1">
    <location>
        <begin position="296"/>
        <end position="315"/>
    </location>
</feature>
<keyword evidence="1" id="KW-0472">Membrane</keyword>
<feature type="transmembrane region" description="Helical" evidence="1">
    <location>
        <begin position="96"/>
        <end position="123"/>
    </location>
</feature>
<feature type="transmembrane region" description="Helical" evidence="1">
    <location>
        <begin position="53"/>
        <end position="75"/>
    </location>
</feature>
<feature type="transmembrane region" description="Helical" evidence="1">
    <location>
        <begin position="448"/>
        <end position="470"/>
    </location>
</feature>
<accession>A0A5C6FTZ8</accession>
<name>A0A5C6FTZ8_9PLAN</name>
<dbReference type="AlphaFoldDB" id="A0A5C6FTZ8"/>
<feature type="transmembrane region" description="Helical" evidence="1">
    <location>
        <begin position="156"/>
        <end position="182"/>
    </location>
</feature>
<organism evidence="2 3">
    <name type="scientific">Crateriforma conspicua</name>
    <dbReference type="NCBI Taxonomy" id="2527996"/>
    <lineage>
        <taxon>Bacteria</taxon>
        <taxon>Pseudomonadati</taxon>
        <taxon>Planctomycetota</taxon>
        <taxon>Planctomycetia</taxon>
        <taxon>Planctomycetales</taxon>
        <taxon>Planctomycetaceae</taxon>
        <taxon>Crateriforma</taxon>
    </lineage>
</organism>
<keyword evidence="1" id="KW-0812">Transmembrane</keyword>
<feature type="transmembrane region" description="Helical" evidence="1">
    <location>
        <begin position="361"/>
        <end position="379"/>
    </location>
</feature>
<keyword evidence="1" id="KW-1133">Transmembrane helix</keyword>
<reference evidence="2 3" key="1">
    <citation type="submission" date="2019-02" db="EMBL/GenBank/DDBJ databases">
        <title>Deep-cultivation of Planctomycetes and their phenomic and genomic characterization uncovers novel biology.</title>
        <authorList>
            <person name="Wiegand S."/>
            <person name="Jogler M."/>
            <person name="Boedeker C."/>
            <person name="Pinto D."/>
            <person name="Vollmers J."/>
            <person name="Rivas-Marin E."/>
            <person name="Kohn T."/>
            <person name="Peeters S.H."/>
            <person name="Heuer A."/>
            <person name="Rast P."/>
            <person name="Oberbeckmann S."/>
            <person name="Bunk B."/>
            <person name="Jeske O."/>
            <person name="Meyerdierks A."/>
            <person name="Storesund J.E."/>
            <person name="Kallscheuer N."/>
            <person name="Luecker S."/>
            <person name="Lage O.M."/>
            <person name="Pohl T."/>
            <person name="Merkel B.J."/>
            <person name="Hornburger P."/>
            <person name="Mueller R.-W."/>
            <person name="Bruemmer F."/>
            <person name="Labrenz M."/>
            <person name="Spormann A.M."/>
            <person name="Op Den Camp H."/>
            <person name="Overmann J."/>
            <person name="Amann R."/>
            <person name="Jetten M.S.M."/>
            <person name="Mascher T."/>
            <person name="Medema M.H."/>
            <person name="Devos D.P."/>
            <person name="Kaster A.-K."/>
            <person name="Ovreas L."/>
            <person name="Rohde M."/>
            <person name="Galperin M.Y."/>
            <person name="Jogler C."/>
        </authorList>
    </citation>
    <scope>NUCLEOTIDE SEQUENCE [LARGE SCALE GENOMIC DNA]</scope>
    <source>
        <strain evidence="2 3">V7</strain>
    </source>
</reference>
<feature type="transmembrane region" description="Helical" evidence="1">
    <location>
        <begin position="129"/>
        <end position="149"/>
    </location>
</feature>
<sequence length="917" mass="100659">MSVITEPGFGRLLWKEWRIARSFAIVLAVIGVGLLAMAAFLGRGSGDSYTIGMAALATGLPLIALAGIVATAFAAEHENGTGILQRSLPTSVSAVVLSKLIVAVVVSLILFAILAFTAVALAAPDKVDLGNLSVLVAALEMTAWGMLISMLSRRPLVALVLAAMLAVVTAFTMVSLADYLAWTFGWTGTLWNTQSQNSALRMVMRLIAMSVVAALAVRSSGAWFDDRAADWGRAGQGLLGRDTDALASRSEKVATGSLARLGRLVWCQYRSAPGIWIGLTAVILLMVYAIRRDEEGIALFLTLGGSLFGGITLGLSSAEKRFLFAQPIRPRFHWLATLVLPGAIVALFCIALMMMDWRRREYWLFCFGPLAGFAVGQLISRFAKSGLIGFGLSLLTGVLVIFWISFAVILAIPFWVAVLPLIVFAFLATFLTAKGWLYQWDDRAHRRWLAVCIGVPAVLILALVAAFRAYEIPAVTAQQIAALSLPDLPRQDQGKTAAFLRMIDPKIHGRLGASWGGGMYHYDPIADVDVDVLSEALQENRIALPTDSDHVRIRHALATLSFDTQRAARRAIADGDSQAAQKYLQSLIRLKALAQDAGHSYFQQENAWLILRWATMPSTEPAAIQSIIDQLTPLVPDKESALRSQALQSHFLQQLAADDSDFFNRFLDPTTRRGLIVTSWMPWERQRLQRFVDHQIVRSTQSLRRMADIIERNQRPDSEDSFVRQTYIGDPHLLVPTYEFKLQDAPTFLRSVQMDRALIVRMAILLWQKTHDGRLPSAVTDLSDIVDDDVMIDPAQGQPFLIVAGKAAQVAITEGEYWVEIDDVQVALVSPQFAVEIAENSTLEDPRLKIVGGDSSVYDLADLLARDTVVDGRYAHGALYYYRRATSYPIPTLDIESSLDTDRETISVGDVRGGADD</sequence>
<gene>
    <name evidence="2" type="ORF">V7x_04940</name>
</gene>
<dbReference type="OrthoDB" id="9890064at2"/>
<feature type="transmembrane region" description="Helical" evidence="1">
    <location>
        <begin position="273"/>
        <end position="290"/>
    </location>
</feature>
<evidence type="ECO:0000313" key="2">
    <source>
        <dbReference type="EMBL" id="TWU64950.1"/>
    </source>
</evidence>
<feature type="transmembrane region" description="Helical" evidence="1">
    <location>
        <begin position="412"/>
        <end position="436"/>
    </location>
</feature>
<feature type="transmembrane region" description="Helical" evidence="1">
    <location>
        <begin position="335"/>
        <end position="355"/>
    </location>
</feature>
<proteinExistence type="predicted"/>
<dbReference type="Proteomes" id="UP000316476">
    <property type="component" value="Unassembled WGS sequence"/>
</dbReference>
<evidence type="ECO:0000256" key="1">
    <source>
        <dbReference type="SAM" id="Phobius"/>
    </source>
</evidence>
<evidence type="ECO:0000313" key="3">
    <source>
        <dbReference type="Proteomes" id="UP000316476"/>
    </source>
</evidence>
<protein>
    <submittedName>
        <fullName evidence="2">ABC-2 family transporter protein</fullName>
    </submittedName>
</protein>
<dbReference type="RefSeq" id="WP_146410536.1">
    <property type="nucleotide sequence ID" value="NZ_SJPZ01000001.1"/>
</dbReference>
<comment type="caution">
    <text evidence="2">The sequence shown here is derived from an EMBL/GenBank/DDBJ whole genome shotgun (WGS) entry which is preliminary data.</text>
</comment>